<feature type="signal peptide" evidence="1">
    <location>
        <begin position="1"/>
        <end position="28"/>
    </location>
</feature>
<evidence type="ECO:0000313" key="3">
    <source>
        <dbReference type="Proteomes" id="UP000541610"/>
    </source>
</evidence>
<reference evidence="2 3" key="1">
    <citation type="submission" date="2020-04" db="EMBL/GenBank/DDBJ databases">
        <title>Perkinsus olseni comparative genomics.</title>
        <authorList>
            <person name="Bogema D.R."/>
        </authorList>
    </citation>
    <scope>NUCLEOTIDE SEQUENCE [LARGE SCALE GENOMIC DNA]</scope>
    <source>
        <strain evidence="2">00978-12</strain>
    </source>
</reference>
<comment type="caution">
    <text evidence="2">The sequence shown here is derived from an EMBL/GenBank/DDBJ whole genome shotgun (WGS) entry which is preliminary data.</text>
</comment>
<proteinExistence type="predicted"/>
<dbReference type="EMBL" id="JABANP010000067">
    <property type="protein sequence ID" value="KAF4692012.1"/>
    <property type="molecule type" value="Genomic_DNA"/>
</dbReference>
<organism evidence="2 3">
    <name type="scientific">Perkinsus olseni</name>
    <name type="common">Perkinsus atlanticus</name>
    <dbReference type="NCBI Taxonomy" id="32597"/>
    <lineage>
        <taxon>Eukaryota</taxon>
        <taxon>Sar</taxon>
        <taxon>Alveolata</taxon>
        <taxon>Perkinsozoa</taxon>
        <taxon>Perkinsea</taxon>
        <taxon>Perkinsida</taxon>
        <taxon>Perkinsidae</taxon>
        <taxon>Perkinsus</taxon>
    </lineage>
</organism>
<dbReference type="AlphaFoldDB" id="A0A7J6P7I1"/>
<keyword evidence="1" id="KW-0732">Signal</keyword>
<name>A0A7J6P7I1_PEROL</name>
<accession>A0A7J6P7I1</accession>
<protein>
    <submittedName>
        <fullName evidence="2">Uncharacterized protein</fullName>
    </submittedName>
</protein>
<evidence type="ECO:0000256" key="1">
    <source>
        <dbReference type="SAM" id="SignalP"/>
    </source>
</evidence>
<feature type="chain" id="PRO_5029650785" evidence="1">
    <location>
        <begin position="29"/>
        <end position="348"/>
    </location>
</feature>
<gene>
    <name evidence="2" type="ORF">FOZ60_014337</name>
</gene>
<dbReference type="Proteomes" id="UP000541610">
    <property type="component" value="Unassembled WGS sequence"/>
</dbReference>
<evidence type="ECO:0000313" key="2">
    <source>
        <dbReference type="EMBL" id="KAF4692012.1"/>
    </source>
</evidence>
<sequence>MARSSSLPNNTFWRIGLVSCSLVYLTKAQEFRQQELLYGKLFNKKVEFIFLPRDTVAVSELNTSLEIGMSSFERYKGFGDKTKSRKSNKKADLYTMDMIPHNTWWATDDPVSKCRILRVGEDGETSEYIADVVGDGKCFDNVRFVRDSTLFETGDPSEDIVGELDEICKDGFFALYPFSDFSVLDGIYRGNRQGRRVKFKFSKGKVKDASLTVSEVDKEYRVATHYPLCDGVISIVIPAINLASEQTSSYVILKKSQEGNETPWTDRAKNLFTIPPWRRGRKRLTDIELGPLVTDDVSYDLCRADHVRRRINREDLLDQWDLDLPEDFGITTQPLPYASDDDVSESDA</sequence>